<proteinExistence type="predicted"/>
<organism evidence="1">
    <name type="scientific">Anguilla anguilla</name>
    <name type="common">European freshwater eel</name>
    <name type="synonym">Muraena anguilla</name>
    <dbReference type="NCBI Taxonomy" id="7936"/>
    <lineage>
        <taxon>Eukaryota</taxon>
        <taxon>Metazoa</taxon>
        <taxon>Chordata</taxon>
        <taxon>Craniata</taxon>
        <taxon>Vertebrata</taxon>
        <taxon>Euteleostomi</taxon>
        <taxon>Actinopterygii</taxon>
        <taxon>Neopterygii</taxon>
        <taxon>Teleostei</taxon>
        <taxon>Anguilliformes</taxon>
        <taxon>Anguillidae</taxon>
        <taxon>Anguilla</taxon>
    </lineage>
</organism>
<dbReference type="AlphaFoldDB" id="A0A0E9U304"/>
<accession>A0A0E9U304</accession>
<dbReference type="EMBL" id="GBXM01048376">
    <property type="protein sequence ID" value="JAH60201.1"/>
    <property type="molecule type" value="Transcribed_RNA"/>
</dbReference>
<evidence type="ECO:0000313" key="1">
    <source>
        <dbReference type="EMBL" id="JAH60201.1"/>
    </source>
</evidence>
<protein>
    <submittedName>
        <fullName evidence="1">Uncharacterized protein</fullName>
    </submittedName>
</protein>
<reference evidence="1" key="1">
    <citation type="submission" date="2014-11" db="EMBL/GenBank/DDBJ databases">
        <authorList>
            <person name="Amaro Gonzalez C."/>
        </authorList>
    </citation>
    <scope>NUCLEOTIDE SEQUENCE</scope>
</reference>
<reference evidence="1" key="2">
    <citation type="journal article" date="2015" name="Fish Shellfish Immunol.">
        <title>Early steps in the European eel (Anguilla anguilla)-Vibrio vulnificus interaction in the gills: Role of the RtxA13 toxin.</title>
        <authorList>
            <person name="Callol A."/>
            <person name="Pajuelo D."/>
            <person name="Ebbesson L."/>
            <person name="Teles M."/>
            <person name="MacKenzie S."/>
            <person name="Amaro C."/>
        </authorList>
    </citation>
    <scope>NUCLEOTIDE SEQUENCE</scope>
</reference>
<sequence>MSIHWAAIFNETEYLYTLMVVTTHKLIKNQSYFLYQYS</sequence>
<name>A0A0E9U304_ANGAN</name>